<evidence type="ECO:0000313" key="2">
    <source>
        <dbReference type="Proteomes" id="UP001149165"/>
    </source>
</evidence>
<organism evidence="1 2">
    <name type="scientific">Penicillium angulare</name>
    <dbReference type="NCBI Taxonomy" id="116970"/>
    <lineage>
        <taxon>Eukaryota</taxon>
        <taxon>Fungi</taxon>
        <taxon>Dikarya</taxon>
        <taxon>Ascomycota</taxon>
        <taxon>Pezizomycotina</taxon>
        <taxon>Eurotiomycetes</taxon>
        <taxon>Eurotiomycetidae</taxon>
        <taxon>Eurotiales</taxon>
        <taxon>Aspergillaceae</taxon>
        <taxon>Penicillium</taxon>
    </lineage>
</organism>
<keyword evidence="2" id="KW-1185">Reference proteome</keyword>
<dbReference type="Proteomes" id="UP001149165">
    <property type="component" value="Unassembled WGS sequence"/>
</dbReference>
<accession>A0A9W9EGD8</accession>
<dbReference type="EMBL" id="JAPQKH010000011">
    <property type="protein sequence ID" value="KAJ5081251.1"/>
    <property type="molecule type" value="Genomic_DNA"/>
</dbReference>
<protein>
    <submittedName>
        <fullName evidence="1">Uncharacterized protein</fullName>
    </submittedName>
</protein>
<reference evidence="1" key="1">
    <citation type="submission" date="2022-11" db="EMBL/GenBank/DDBJ databases">
        <authorList>
            <person name="Petersen C."/>
        </authorList>
    </citation>
    <scope>NUCLEOTIDE SEQUENCE</scope>
    <source>
        <strain evidence="1">IBT 30069</strain>
    </source>
</reference>
<sequence>MPTISKIQDIWRKTSRSPKELNTEKNDTAPLIPASITRQSTLNTERQEFTAKRPFEQAPYSAQPEWLLKSILRRLAFGRTCFLVF</sequence>
<proteinExistence type="predicted"/>
<name>A0A9W9EGD8_9EURO</name>
<dbReference type="AlphaFoldDB" id="A0A9W9EGD8"/>
<reference evidence="1" key="2">
    <citation type="journal article" date="2023" name="IMA Fungus">
        <title>Comparative genomic study of the Penicillium genus elucidates a diverse pangenome and 15 lateral gene transfer events.</title>
        <authorList>
            <person name="Petersen C."/>
            <person name="Sorensen T."/>
            <person name="Nielsen M.R."/>
            <person name="Sondergaard T.E."/>
            <person name="Sorensen J.L."/>
            <person name="Fitzpatrick D.A."/>
            <person name="Frisvad J.C."/>
            <person name="Nielsen K.L."/>
        </authorList>
    </citation>
    <scope>NUCLEOTIDE SEQUENCE</scope>
    <source>
        <strain evidence="1">IBT 30069</strain>
    </source>
</reference>
<comment type="caution">
    <text evidence="1">The sequence shown here is derived from an EMBL/GenBank/DDBJ whole genome shotgun (WGS) entry which is preliminary data.</text>
</comment>
<gene>
    <name evidence="1" type="ORF">N7456_013489</name>
</gene>
<evidence type="ECO:0000313" key="1">
    <source>
        <dbReference type="EMBL" id="KAJ5081251.1"/>
    </source>
</evidence>